<evidence type="ECO:0000256" key="4">
    <source>
        <dbReference type="ARBA" id="ARBA00048741"/>
    </source>
</evidence>
<dbReference type="PANTHER" id="PTHR43284:SF1">
    <property type="entry name" value="ASPARAGINE SYNTHETASE"/>
    <property type="match status" value="1"/>
</dbReference>
<evidence type="ECO:0000313" key="6">
    <source>
        <dbReference type="EMBL" id="GAA4623022.1"/>
    </source>
</evidence>
<accession>A0ABP8U8D6</accession>
<dbReference type="InterPro" id="IPR051786">
    <property type="entry name" value="ASN_synthetase/amidase"/>
</dbReference>
<dbReference type="EC" id="6.3.5.4" evidence="2"/>
<name>A0ABP8U8D6_9ACTN</name>
<comment type="caution">
    <text evidence="6">The sequence shown here is derived from an EMBL/GenBank/DDBJ whole genome shotgun (WGS) entry which is preliminary data.</text>
</comment>
<sequence>MQFLVFPDSVAGAAVADAVPDRTHQTVIVHPSGRPWIIGRWRDGEIVLAAEGPRRLALLGHTSVTPQRLSTSLQRIRTVSDLDALAGTVPGSFHLVAALDGVVRVQGSISSARQVFYGSIAGTTVAADRPQCLSALTGSGIAEELLPVRLLAPWPPWPLSERCLWRGIDALGMGHYLEMSQDGRARTVRWWSPPEPSLPLEAAAERVRAALSDAVAARAGSARTISADLSGGMDSTSLCFLAADRTDHLVTTRWEAADPADEDQAWAGRAAAALPDARHLVLARSSAPVWFAGLTEPDPDIEAPFAWIRTRARLAYMARQVAEHGSATHLTGHGGDELFSNTPLYLHTLARTNPLRAVRYLRANRAIYRWPAGATVRALLNRSSFGHWLATSAESLIAPVREFGVAPEFGWGISYRSAPWASGDAIAAARRQLREAALSDPEPLAPLRAQHAALQDVRLCGDTLRRVDRHTCRFGVSWHAPFVDDRVVEAALSVRFEDCAMPDRYKPVLTAAMRGIVPDHVLGRSTKSEYSADAYAGLRRHRTELLDLCDDMRLARLGLVDARVLRSTLESLPHSSITLMPLISTFACEIWLRSLPATSRVADLSGGRR</sequence>
<keyword evidence="3" id="KW-0028">Amino-acid biosynthesis</keyword>
<keyword evidence="3" id="KW-0061">Asparagine biosynthesis</keyword>
<dbReference type="Pfam" id="PF00733">
    <property type="entry name" value="Asn_synthase"/>
    <property type="match status" value="1"/>
</dbReference>
<evidence type="ECO:0000259" key="5">
    <source>
        <dbReference type="Pfam" id="PF00733"/>
    </source>
</evidence>
<dbReference type="SUPFAM" id="SSF52402">
    <property type="entry name" value="Adenine nucleotide alpha hydrolases-like"/>
    <property type="match status" value="1"/>
</dbReference>
<dbReference type="Gene3D" id="3.40.50.620">
    <property type="entry name" value="HUPs"/>
    <property type="match status" value="2"/>
</dbReference>
<proteinExistence type="predicted"/>
<dbReference type="PANTHER" id="PTHR43284">
    <property type="entry name" value="ASPARAGINE SYNTHETASE (GLUTAMINE-HYDROLYZING)"/>
    <property type="match status" value="1"/>
</dbReference>
<gene>
    <name evidence="6" type="ORF">GCM10023196_017540</name>
</gene>
<dbReference type="InterPro" id="IPR014729">
    <property type="entry name" value="Rossmann-like_a/b/a_fold"/>
</dbReference>
<keyword evidence="7" id="KW-1185">Reference proteome</keyword>
<dbReference type="RefSeq" id="WP_345430141.1">
    <property type="nucleotide sequence ID" value="NZ_BAABHK010000002.1"/>
</dbReference>
<comment type="pathway">
    <text evidence="1">Amino-acid biosynthesis; L-asparagine biosynthesis; L-asparagine from L-aspartate (L-Gln route): step 1/1.</text>
</comment>
<evidence type="ECO:0000256" key="2">
    <source>
        <dbReference type="ARBA" id="ARBA00012737"/>
    </source>
</evidence>
<organism evidence="6 7">
    <name type="scientific">Actinoallomurus vinaceus</name>
    <dbReference type="NCBI Taxonomy" id="1080074"/>
    <lineage>
        <taxon>Bacteria</taxon>
        <taxon>Bacillati</taxon>
        <taxon>Actinomycetota</taxon>
        <taxon>Actinomycetes</taxon>
        <taxon>Streptosporangiales</taxon>
        <taxon>Thermomonosporaceae</taxon>
        <taxon>Actinoallomurus</taxon>
    </lineage>
</organism>
<feature type="domain" description="Asparagine synthetase" evidence="5">
    <location>
        <begin position="207"/>
        <end position="592"/>
    </location>
</feature>
<reference evidence="7" key="1">
    <citation type="journal article" date="2019" name="Int. J. Syst. Evol. Microbiol.">
        <title>The Global Catalogue of Microorganisms (GCM) 10K type strain sequencing project: providing services to taxonomists for standard genome sequencing and annotation.</title>
        <authorList>
            <consortium name="The Broad Institute Genomics Platform"/>
            <consortium name="The Broad Institute Genome Sequencing Center for Infectious Disease"/>
            <person name="Wu L."/>
            <person name="Ma J."/>
        </authorList>
    </citation>
    <scope>NUCLEOTIDE SEQUENCE [LARGE SCALE GENOMIC DNA]</scope>
    <source>
        <strain evidence="7">JCM 17939</strain>
    </source>
</reference>
<evidence type="ECO:0000256" key="1">
    <source>
        <dbReference type="ARBA" id="ARBA00005187"/>
    </source>
</evidence>
<dbReference type="EMBL" id="BAABHK010000002">
    <property type="protein sequence ID" value="GAA4623022.1"/>
    <property type="molecule type" value="Genomic_DNA"/>
</dbReference>
<dbReference type="Proteomes" id="UP001501442">
    <property type="component" value="Unassembled WGS sequence"/>
</dbReference>
<dbReference type="InterPro" id="IPR001962">
    <property type="entry name" value="Asn_synthase"/>
</dbReference>
<comment type="catalytic activity">
    <reaction evidence="4">
        <text>L-aspartate + L-glutamine + ATP + H2O = L-asparagine + L-glutamate + AMP + diphosphate + H(+)</text>
        <dbReference type="Rhea" id="RHEA:12228"/>
        <dbReference type="ChEBI" id="CHEBI:15377"/>
        <dbReference type="ChEBI" id="CHEBI:15378"/>
        <dbReference type="ChEBI" id="CHEBI:29985"/>
        <dbReference type="ChEBI" id="CHEBI:29991"/>
        <dbReference type="ChEBI" id="CHEBI:30616"/>
        <dbReference type="ChEBI" id="CHEBI:33019"/>
        <dbReference type="ChEBI" id="CHEBI:58048"/>
        <dbReference type="ChEBI" id="CHEBI:58359"/>
        <dbReference type="ChEBI" id="CHEBI:456215"/>
        <dbReference type="EC" id="6.3.5.4"/>
    </reaction>
</comment>
<evidence type="ECO:0000313" key="7">
    <source>
        <dbReference type="Proteomes" id="UP001501442"/>
    </source>
</evidence>
<protein>
    <recommendedName>
        <fullName evidence="2">asparagine synthase (glutamine-hydrolyzing)</fullName>
        <ecNumber evidence="2">6.3.5.4</ecNumber>
    </recommendedName>
</protein>
<evidence type="ECO:0000256" key="3">
    <source>
        <dbReference type="ARBA" id="ARBA00022888"/>
    </source>
</evidence>